<dbReference type="Proteomes" id="UP000299102">
    <property type="component" value="Unassembled WGS sequence"/>
</dbReference>
<reference evidence="1 2" key="1">
    <citation type="journal article" date="2019" name="Commun. Biol.">
        <title>The bagworm genome reveals a unique fibroin gene that provides high tensile strength.</title>
        <authorList>
            <person name="Kono N."/>
            <person name="Nakamura H."/>
            <person name="Ohtoshi R."/>
            <person name="Tomita M."/>
            <person name="Numata K."/>
            <person name="Arakawa K."/>
        </authorList>
    </citation>
    <scope>NUCLEOTIDE SEQUENCE [LARGE SCALE GENOMIC DNA]</scope>
</reference>
<accession>A0A4C1ZWF6</accession>
<keyword evidence="2" id="KW-1185">Reference proteome</keyword>
<dbReference type="EMBL" id="BGZK01002211">
    <property type="protein sequence ID" value="GBP91802.1"/>
    <property type="molecule type" value="Genomic_DNA"/>
</dbReference>
<protein>
    <submittedName>
        <fullName evidence="1">Uncharacterized protein</fullName>
    </submittedName>
</protein>
<sequence length="177" mass="20058">MFETARRKQRRRFKLKISTPIRSERRAVVARPPLLRTPSRADDIKISPAGGNASLMTITRFRQLAMRRPLGLKRARLRSWEYPVFASSHTSRSLSDADLQGASRRRTDTGKGYPIASRARIGDIKRRSKQILPLFDLMPTHVSNWIWSGLSTPLGGRTPAWMLITGAKVQIPDLSKI</sequence>
<evidence type="ECO:0000313" key="2">
    <source>
        <dbReference type="Proteomes" id="UP000299102"/>
    </source>
</evidence>
<name>A0A4C1ZWF6_EUMVA</name>
<gene>
    <name evidence="1" type="ORF">EVAR_67176_1</name>
</gene>
<dbReference type="AlphaFoldDB" id="A0A4C1ZWF6"/>
<comment type="caution">
    <text evidence="1">The sequence shown here is derived from an EMBL/GenBank/DDBJ whole genome shotgun (WGS) entry which is preliminary data.</text>
</comment>
<evidence type="ECO:0000313" key="1">
    <source>
        <dbReference type="EMBL" id="GBP91802.1"/>
    </source>
</evidence>
<proteinExistence type="predicted"/>
<organism evidence="1 2">
    <name type="scientific">Eumeta variegata</name>
    <name type="common">Bagworm moth</name>
    <name type="synonym">Eumeta japonica</name>
    <dbReference type="NCBI Taxonomy" id="151549"/>
    <lineage>
        <taxon>Eukaryota</taxon>
        <taxon>Metazoa</taxon>
        <taxon>Ecdysozoa</taxon>
        <taxon>Arthropoda</taxon>
        <taxon>Hexapoda</taxon>
        <taxon>Insecta</taxon>
        <taxon>Pterygota</taxon>
        <taxon>Neoptera</taxon>
        <taxon>Endopterygota</taxon>
        <taxon>Lepidoptera</taxon>
        <taxon>Glossata</taxon>
        <taxon>Ditrysia</taxon>
        <taxon>Tineoidea</taxon>
        <taxon>Psychidae</taxon>
        <taxon>Oiketicinae</taxon>
        <taxon>Eumeta</taxon>
    </lineage>
</organism>